<dbReference type="InterPro" id="IPR043360">
    <property type="entry name" value="PP2B"/>
</dbReference>
<comment type="catalytic activity">
    <reaction evidence="1">
        <text>O-phospho-L-threonyl-[protein] + H2O = L-threonyl-[protein] + phosphate</text>
        <dbReference type="Rhea" id="RHEA:47004"/>
        <dbReference type="Rhea" id="RHEA-COMP:11060"/>
        <dbReference type="Rhea" id="RHEA-COMP:11605"/>
        <dbReference type="ChEBI" id="CHEBI:15377"/>
        <dbReference type="ChEBI" id="CHEBI:30013"/>
        <dbReference type="ChEBI" id="CHEBI:43474"/>
        <dbReference type="ChEBI" id="CHEBI:61977"/>
        <dbReference type="EC" id="3.1.3.16"/>
    </reaction>
</comment>
<dbReference type="AlphaFoldDB" id="A0A1V2LSD9"/>
<feature type="domain" description="Serine/threonine specific protein phosphatases" evidence="3">
    <location>
        <begin position="776"/>
        <end position="781"/>
    </location>
</feature>
<protein>
    <recommendedName>
        <fullName evidence="1">Serine/threonine-protein phosphatase</fullName>
        <ecNumber evidence="1">3.1.3.16</ecNumber>
    </recommendedName>
</protein>
<dbReference type="VEuPathDB" id="FungiDB:C5L36_0A03840"/>
<dbReference type="SMART" id="SM00156">
    <property type="entry name" value="PP2Ac"/>
    <property type="match status" value="2"/>
</dbReference>
<gene>
    <name evidence="4" type="ORF">BOH78_0849</name>
</gene>
<sequence length="1153" mass="133080">MTSRDLTAKEKLNAHENTVKIENALRKMKDRDVTNSQDPTIYIDDNGEKFNTRERIVKSVTPPTDKIPTDEELFPKPTGLPDYKFLREHFKREGKLTQNQTLRIIHMATKIFEKEPNLLYVPSPVTVCGDIHGQLYDLCKLFDICGDPDTTSFLFLGDYVDRGSYSLEVLILLYAMKINHPKTFTMLRGNHESKQMTQHFTFKSECLVKYSIDVYQASLKSFCTLPIAAIMNKQFFCVHGGISKDIKYISDIEEINRFQMDFPSHGAFCDLMWSDPSNSFDDEEYGSKKVRNFEENYERGCSYMYSYNAVCSFLERNNLLCVIRAHQAQDKGYRMYKKTPTQQFPSVITLFSAPNYCGTYGNKAAVLKYDVTTMNIRQFSAQNEPYHLPNFMNVFTWSVPFVAERVCEILYSVLNICTEEELEMETPLSKELTQSLLKIQQECKLRGKMSQIPKEKQSPATVADATNATHGSSAVSTSSEVLVGNEQTTDAKTLANAALRKKILAIGRLSRMFHLLRQESEKVEQLRAYSGGLSLPKGVLVEGSEGIDEKISHFERVRLADLRNEAMPKSTEEQIKESDDKYRKLWERVTRKLVTMTSGEDGIQVQVENALKKLSIRDVFVDAEEEIPSGTTYIDEHGRKFDTRERVVKTVEMPTLEIPTDEQLFVDGVPDYRFLMRHFRREGKLSYSQIFRIIDAATIIMRKEPNLLKVDIPSVVVGDIHGQYYDMLGMFEMFGDPSKTQYLFLGDYVDRGDRSIEVLILLYAMKINFPKRFWLLRGNHESERMTSYFTYKRECIQRYSEELYEKSLESFKALPLCAILNEQFFCVHAGISMSLWDLEDINKIDRFKEDIPGKGLLCDLMWSDPTDDYDTETIHEDDIEHYFRFNNERHCSVFYTYIAVQSFLESNKLLGIIRGHQPQDSGYRIYRTVESSGFPSLITIFSAPNYCGTYANMGAALVYNGETFNIKQFDTSPAPYFLPDQMNVFEWSLPFVAEKVIEILSAILNICTEDELNKSEIILDKRSIEVLKAIDSSIAAEEEEYVSHTHDKDRRKSTTPVVRDSILKKMALVGRMSKVLKKMREKCEKVQELKALDKYDINFHGLVDGREVMHKKSHSFEDVRNIDLENEGLPPTDEERAAEEAQKERDLEHYMHM</sequence>
<feature type="region of interest" description="Disordered" evidence="2">
    <location>
        <begin position="450"/>
        <end position="481"/>
    </location>
</feature>
<dbReference type="Pfam" id="PF00149">
    <property type="entry name" value="Metallophos"/>
    <property type="match status" value="2"/>
</dbReference>
<keyword evidence="1" id="KW-0378">Hydrolase</keyword>
<feature type="region of interest" description="Disordered" evidence="2">
    <location>
        <begin position="1125"/>
        <end position="1153"/>
    </location>
</feature>
<feature type="compositionally biased region" description="Basic and acidic residues" evidence="2">
    <location>
        <begin position="1133"/>
        <end position="1153"/>
    </location>
</feature>
<name>A0A1V2LSD9_PICKU</name>
<dbReference type="EMBL" id="MQVM01000003">
    <property type="protein sequence ID" value="ONH76624.1"/>
    <property type="molecule type" value="Genomic_DNA"/>
</dbReference>
<dbReference type="InterPro" id="IPR006186">
    <property type="entry name" value="Ser/Thr-sp_prot-phosphatase"/>
</dbReference>
<dbReference type="GO" id="GO:0097720">
    <property type="term" value="P:calcineurin-mediated signaling"/>
    <property type="evidence" value="ECO:0007669"/>
    <property type="project" value="InterPro"/>
</dbReference>
<evidence type="ECO:0000256" key="2">
    <source>
        <dbReference type="SAM" id="MobiDB-lite"/>
    </source>
</evidence>
<dbReference type="Gene3D" id="3.60.21.10">
    <property type="match status" value="2"/>
</dbReference>
<comment type="similarity">
    <text evidence="1">Belongs to the PPP phosphatase family.</text>
</comment>
<feature type="domain" description="Serine/threonine specific protein phosphatases" evidence="3">
    <location>
        <begin position="187"/>
        <end position="192"/>
    </location>
</feature>
<dbReference type="Proteomes" id="UP000189274">
    <property type="component" value="Unassembled WGS sequence"/>
</dbReference>
<dbReference type="SUPFAM" id="SSF56300">
    <property type="entry name" value="Metallo-dependent phosphatases"/>
    <property type="match status" value="2"/>
</dbReference>
<dbReference type="PROSITE" id="PS00125">
    <property type="entry name" value="SER_THR_PHOSPHATASE"/>
    <property type="match status" value="2"/>
</dbReference>
<evidence type="ECO:0000256" key="1">
    <source>
        <dbReference type="RuleBase" id="RU004273"/>
    </source>
</evidence>
<evidence type="ECO:0000313" key="5">
    <source>
        <dbReference type="Proteomes" id="UP000189274"/>
    </source>
</evidence>
<proteinExistence type="inferred from homology"/>
<reference evidence="5" key="1">
    <citation type="journal article" date="2017" name="Genome Announc.">
        <title>Genome sequences of Cyberlindnera fabianii 65, Pichia kudriavzevii 129, and Saccharomyces cerevisiae 131 isolated from fermented masau fruits in Zimbabwe.</title>
        <authorList>
            <person name="van Rijswijck I.M.H."/>
            <person name="Derks M.F.L."/>
            <person name="Abee T."/>
            <person name="de Ridder D."/>
            <person name="Smid E.J."/>
        </authorList>
    </citation>
    <scope>NUCLEOTIDE SEQUENCE [LARGE SCALE GENOMIC DNA]</scope>
    <source>
        <strain evidence="5">129</strain>
    </source>
</reference>
<dbReference type="VEuPathDB" id="FungiDB:C5L36_0A03830"/>
<dbReference type="EC" id="3.1.3.16" evidence="1"/>
<evidence type="ECO:0000259" key="3">
    <source>
        <dbReference type="PROSITE" id="PS00125"/>
    </source>
</evidence>
<dbReference type="PRINTS" id="PR00114">
    <property type="entry name" value="STPHPHTASE"/>
</dbReference>
<dbReference type="InterPro" id="IPR029052">
    <property type="entry name" value="Metallo-depent_PP-like"/>
</dbReference>
<feature type="compositionally biased region" description="Polar residues" evidence="2">
    <location>
        <begin position="458"/>
        <end position="481"/>
    </location>
</feature>
<dbReference type="GO" id="GO:0033192">
    <property type="term" value="F:calmodulin-dependent protein phosphatase activity"/>
    <property type="evidence" value="ECO:0007669"/>
    <property type="project" value="InterPro"/>
</dbReference>
<evidence type="ECO:0000313" key="4">
    <source>
        <dbReference type="EMBL" id="ONH76624.1"/>
    </source>
</evidence>
<comment type="caution">
    <text evidence="4">The sequence shown here is derived from an EMBL/GenBank/DDBJ whole genome shotgun (WGS) entry which is preliminary data.</text>
</comment>
<dbReference type="PANTHER" id="PTHR45673">
    <property type="entry name" value="SERINE/THREONINE-PROTEIN PHOSPHATASE 2B CATALYTIC SUBUNIT 1-RELATED"/>
    <property type="match status" value="1"/>
</dbReference>
<accession>A0A1V2LSD9</accession>
<organism evidence="4 5">
    <name type="scientific">Pichia kudriavzevii</name>
    <name type="common">Yeast</name>
    <name type="synonym">Issatchenkia orientalis</name>
    <dbReference type="NCBI Taxonomy" id="4909"/>
    <lineage>
        <taxon>Eukaryota</taxon>
        <taxon>Fungi</taxon>
        <taxon>Dikarya</taxon>
        <taxon>Ascomycota</taxon>
        <taxon>Saccharomycotina</taxon>
        <taxon>Pichiomycetes</taxon>
        <taxon>Pichiales</taxon>
        <taxon>Pichiaceae</taxon>
        <taxon>Pichia</taxon>
    </lineage>
</organism>
<dbReference type="InterPro" id="IPR004843">
    <property type="entry name" value="Calcineurin-like_PHP"/>
</dbReference>